<dbReference type="EMBL" id="FXWG01000003">
    <property type="protein sequence ID" value="SMQ74562.1"/>
    <property type="molecule type" value="Genomic_DNA"/>
</dbReference>
<evidence type="ECO:0000313" key="2">
    <source>
        <dbReference type="EMBL" id="SMQ74562.1"/>
    </source>
</evidence>
<keyword evidence="3" id="KW-1185">Reference proteome</keyword>
<dbReference type="Pfam" id="PF07811">
    <property type="entry name" value="TadE"/>
    <property type="match status" value="1"/>
</dbReference>
<dbReference type="Proteomes" id="UP000194420">
    <property type="component" value="Unassembled WGS sequence"/>
</dbReference>
<feature type="domain" description="TadE-like" evidence="1">
    <location>
        <begin position="14"/>
        <end position="54"/>
    </location>
</feature>
<accession>A0A1Y6FP17</accession>
<reference evidence="3" key="1">
    <citation type="submission" date="2017-04" db="EMBL/GenBank/DDBJ databases">
        <authorList>
            <person name="Varghese N."/>
            <person name="Submissions S."/>
        </authorList>
    </citation>
    <scope>NUCLEOTIDE SEQUENCE [LARGE SCALE GENOMIC DNA]</scope>
</reference>
<name>A0A1Y6FP17_9SPHN</name>
<proteinExistence type="predicted"/>
<evidence type="ECO:0000313" key="3">
    <source>
        <dbReference type="Proteomes" id="UP000194420"/>
    </source>
</evidence>
<sequence>MMQRLRNFGRDTRGTMAIETAFLAPVLVTLSIGGFEASQMIARHGELQSAAAEASSIVQASPPETDEERAVVEDVIEASTGLADNKVTLEFAYRCGVEENYTNSRLICLGDDATDGDDIDEGGYSTEEISTFIRIRVKDTYTPQWVEFGIGEPVEYDVERTVQVS</sequence>
<evidence type="ECO:0000259" key="1">
    <source>
        <dbReference type="Pfam" id="PF07811"/>
    </source>
</evidence>
<dbReference type="RefSeq" id="WP_086438604.1">
    <property type="nucleotide sequence ID" value="NZ_FXWG01000003.1"/>
</dbReference>
<protein>
    <submittedName>
        <fullName evidence="2">TadE-like protein</fullName>
    </submittedName>
</protein>
<gene>
    <name evidence="2" type="ORF">SAMN06297468_2763</name>
</gene>
<dbReference type="AlphaFoldDB" id="A0A1Y6FP17"/>
<organism evidence="2 3">
    <name type="scientific">Altererythrobacter xiamenensis</name>
    <dbReference type="NCBI Taxonomy" id="1316679"/>
    <lineage>
        <taxon>Bacteria</taxon>
        <taxon>Pseudomonadati</taxon>
        <taxon>Pseudomonadota</taxon>
        <taxon>Alphaproteobacteria</taxon>
        <taxon>Sphingomonadales</taxon>
        <taxon>Erythrobacteraceae</taxon>
        <taxon>Altererythrobacter</taxon>
    </lineage>
</organism>
<dbReference type="InterPro" id="IPR012495">
    <property type="entry name" value="TadE-like_dom"/>
</dbReference>